<dbReference type="InterPro" id="IPR035969">
    <property type="entry name" value="Rab-GAP_TBC_sf"/>
</dbReference>
<protein>
    <recommendedName>
        <fullName evidence="3">Rab-GAP TBC domain-containing protein</fullName>
    </recommendedName>
</protein>
<dbReference type="Gene3D" id="1.10.472.80">
    <property type="entry name" value="Ypt/Rab-GAP domain of gyp1p, domain 3"/>
    <property type="match status" value="1"/>
</dbReference>
<sequence>MLNVNKSSLWNFRNQQARIHSTSPKNSQNMEGSLSPDLHHDCETDMKFEQRGVCQKFSVNGKRRKETILIPGHLSITENKYGEYIEWKPDESKLKNGNTEASSTSQNFGSKYGASGGIQFHASKGDGRVEIKPETSSKEFLRPIKIELPEIRSFIVPPKAVPREIIFILSDGTTLNPFIFERGSPENLVIALERSLRITKSRSNSNGLYMVGLRKESAPTMPPSGVLPQGVAEILGVLPPEHAHNVGQIWGFMKEMKNDPYATACTTLAKFGHMALNGELPINVFPGGSSHQMADSVLRNGKLEESLNSDANELEADYTTNEEGYEVIFKPEKMGVELPPLTKTFRGQPLSQEQWLNYLDRDGRISNMNEIRKIVFYGGVEPMIRKHVWPILLGVYDSKSTYEERQYQFSEKTCYYNRMKMQWATVSEDQEERFSPFRDFKSLIEKDVSRTDRTLDYFKGENSRGTDILRNILMTYMMYNFNLGYVQGMSDILAPILMETQDEILAFWVFVKFMDLIETNFEMSQEGMQRQLKDSYTLLQLVDPKFSAYLEACDASNMYFAFRWLLIWFKREFTFQDTLILWEALWTGLPGPNFHLFIGLSILEQHSTTIMENKFGLSEILRHVNDLAMRIDLELTLTRAEAMYLQVSPPEVTDKLPNKLRVILGLPEKEEPLNETMEIVEDTDGAASSSQSTPLHTSNAEAGPSSSSGGGDGVEVSGVQRSSGSDSSLERQYEMGVNQFM</sequence>
<evidence type="ECO:0000313" key="5">
    <source>
        <dbReference type="Proteomes" id="UP001642540"/>
    </source>
</evidence>
<evidence type="ECO:0000313" key="4">
    <source>
        <dbReference type="EMBL" id="CAL8088439.1"/>
    </source>
</evidence>
<feature type="domain" description="Rab-GAP TBC" evidence="3">
    <location>
        <begin position="379"/>
        <end position="589"/>
    </location>
</feature>
<feature type="region of interest" description="Disordered" evidence="2">
    <location>
        <begin position="682"/>
        <end position="741"/>
    </location>
</feature>
<dbReference type="SUPFAM" id="SSF47923">
    <property type="entry name" value="Ypt/Rab-GAP domain of gyp1p"/>
    <property type="match status" value="2"/>
</dbReference>
<dbReference type="Gene3D" id="1.10.8.270">
    <property type="entry name" value="putative rabgap domain of human tbc1 domain family member 14 like domains"/>
    <property type="match status" value="1"/>
</dbReference>
<accession>A0ABP1Q3X5</accession>
<keyword evidence="5" id="KW-1185">Reference proteome</keyword>
<name>A0ABP1Q3X5_9HEXA</name>
<feature type="compositionally biased region" description="Polar residues" evidence="2">
    <location>
        <begin position="686"/>
        <end position="700"/>
    </location>
</feature>
<comment type="caution">
    <text evidence="4">The sequence shown here is derived from an EMBL/GenBank/DDBJ whole genome shotgun (WGS) entry which is preliminary data.</text>
</comment>
<dbReference type="PANTHER" id="PTHR22957:SF645">
    <property type="entry name" value="LD27216P"/>
    <property type="match status" value="1"/>
</dbReference>
<evidence type="ECO:0000256" key="2">
    <source>
        <dbReference type="SAM" id="MobiDB-lite"/>
    </source>
</evidence>
<reference evidence="4 5" key="1">
    <citation type="submission" date="2024-08" db="EMBL/GenBank/DDBJ databases">
        <authorList>
            <person name="Cucini C."/>
            <person name="Frati F."/>
        </authorList>
    </citation>
    <scope>NUCLEOTIDE SEQUENCE [LARGE SCALE GENOMIC DNA]</scope>
</reference>
<dbReference type="Pfam" id="PF00566">
    <property type="entry name" value="RabGAP-TBC"/>
    <property type="match status" value="1"/>
</dbReference>
<feature type="compositionally biased region" description="Low complexity" evidence="2">
    <location>
        <begin position="714"/>
        <end position="727"/>
    </location>
</feature>
<evidence type="ECO:0000256" key="1">
    <source>
        <dbReference type="ARBA" id="ARBA00022468"/>
    </source>
</evidence>
<evidence type="ECO:0000259" key="3">
    <source>
        <dbReference type="PROSITE" id="PS50086"/>
    </source>
</evidence>
<organism evidence="4 5">
    <name type="scientific">Orchesella dallaii</name>
    <dbReference type="NCBI Taxonomy" id="48710"/>
    <lineage>
        <taxon>Eukaryota</taxon>
        <taxon>Metazoa</taxon>
        <taxon>Ecdysozoa</taxon>
        <taxon>Arthropoda</taxon>
        <taxon>Hexapoda</taxon>
        <taxon>Collembola</taxon>
        <taxon>Entomobryomorpha</taxon>
        <taxon>Entomobryoidea</taxon>
        <taxon>Orchesellidae</taxon>
        <taxon>Orchesellinae</taxon>
        <taxon>Orchesella</taxon>
    </lineage>
</organism>
<keyword evidence="1" id="KW-0343">GTPase activation</keyword>
<dbReference type="InterPro" id="IPR000195">
    <property type="entry name" value="Rab-GAP-TBC_dom"/>
</dbReference>
<gene>
    <name evidence="4" type="ORF">ODALV1_LOCUS7057</name>
</gene>
<dbReference type="EMBL" id="CAXLJM020000022">
    <property type="protein sequence ID" value="CAL8088439.1"/>
    <property type="molecule type" value="Genomic_DNA"/>
</dbReference>
<dbReference type="Proteomes" id="UP001642540">
    <property type="component" value="Unassembled WGS sequence"/>
</dbReference>
<dbReference type="PANTHER" id="PTHR22957">
    <property type="entry name" value="TBC1 DOMAIN FAMILY MEMBER GTPASE-ACTIVATING PROTEIN"/>
    <property type="match status" value="1"/>
</dbReference>
<dbReference type="PROSITE" id="PS50086">
    <property type="entry name" value="TBC_RABGAP"/>
    <property type="match status" value="1"/>
</dbReference>
<dbReference type="SMART" id="SM00164">
    <property type="entry name" value="TBC"/>
    <property type="match status" value="1"/>
</dbReference>
<proteinExistence type="predicted"/>